<evidence type="ECO:0000313" key="3">
    <source>
        <dbReference type="Proteomes" id="UP000029493"/>
    </source>
</evidence>
<dbReference type="AlphaFoldDB" id="A0A089WXS7"/>
<reference evidence="2 3" key="1">
    <citation type="submission" date="2014-09" db="EMBL/GenBank/DDBJ databases">
        <authorList>
            <person name="Chan K.-G."/>
        </authorList>
    </citation>
    <scope>NUCLEOTIDE SEQUENCE [LARGE SCALE GENOMIC DNA]</scope>
    <source>
        <strain evidence="2 3">ND07</strain>
    </source>
</reference>
<dbReference type="OrthoDB" id="9774685at2"/>
<dbReference type="EMBL" id="CP009455">
    <property type="protein sequence ID" value="AIR91447.1"/>
    <property type="molecule type" value="Genomic_DNA"/>
</dbReference>
<feature type="domain" description="Integrase catalytic" evidence="1">
    <location>
        <begin position="130"/>
        <end position="238"/>
    </location>
</feature>
<sequence length="262" mass="30005">MPWNTRDTMSLREEFIALARHPSANIRALCRNYGITPQTGYKWLRRIAQEGETGLKEKSRKTASSPKQTHPALEAEVVMLRKAHPGWGGHKISYMLDQRISPSTVTSVLHRHGLISPQASTAATHWKRFEHAAPNDLWQMDFKGHFQTGQGTCHPLTVIYDHSRFNLAIQACAHQRAPLVQEHLTEVFSRYGMTFRINVDNGAPWPYESQFRFKKQSFRIAKSLAGHIVALRPSTKGADHFDVFFCHHKLRTIDFTKPDGRR</sequence>
<dbReference type="GO" id="GO:0003676">
    <property type="term" value="F:nucleic acid binding"/>
    <property type="evidence" value="ECO:0007669"/>
    <property type="project" value="InterPro"/>
</dbReference>
<dbReference type="eggNOG" id="COG2801">
    <property type="taxonomic scope" value="Bacteria"/>
</dbReference>
<dbReference type="STRING" id="157783.LK03_20195"/>
<dbReference type="Proteomes" id="UP000029493">
    <property type="component" value="Chromosome"/>
</dbReference>
<dbReference type="Pfam" id="PF13565">
    <property type="entry name" value="HTH_32"/>
    <property type="match status" value="1"/>
</dbReference>
<evidence type="ECO:0000313" key="2">
    <source>
        <dbReference type="EMBL" id="AIR91447.1"/>
    </source>
</evidence>
<keyword evidence="3" id="KW-1185">Reference proteome</keyword>
<protein>
    <recommendedName>
        <fullName evidence="1">Integrase catalytic domain-containing protein</fullName>
    </recommendedName>
</protein>
<evidence type="ECO:0000259" key="1">
    <source>
        <dbReference type="PROSITE" id="PS50994"/>
    </source>
</evidence>
<gene>
    <name evidence="2" type="ORF">LK03_20195</name>
</gene>
<organism evidence="2 3">
    <name type="scientific">Pseudomonas cremoricolorata</name>
    <dbReference type="NCBI Taxonomy" id="157783"/>
    <lineage>
        <taxon>Bacteria</taxon>
        <taxon>Pseudomonadati</taxon>
        <taxon>Pseudomonadota</taxon>
        <taxon>Gammaproteobacteria</taxon>
        <taxon>Pseudomonadales</taxon>
        <taxon>Pseudomonadaceae</taxon>
        <taxon>Pseudomonas</taxon>
    </lineage>
</organism>
<dbReference type="InterPro" id="IPR036397">
    <property type="entry name" value="RNaseH_sf"/>
</dbReference>
<dbReference type="InterPro" id="IPR009057">
    <property type="entry name" value="Homeodomain-like_sf"/>
</dbReference>
<dbReference type="Pfam" id="PF00665">
    <property type="entry name" value="rve"/>
    <property type="match status" value="1"/>
</dbReference>
<dbReference type="GO" id="GO:0015074">
    <property type="term" value="P:DNA integration"/>
    <property type="evidence" value="ECO:0007669"/>
    <property type="project" value="InterPro"/>
</dbReference>
<dbReference type="SUPFAM" id="SSF53098">
    <property type="entry name" value="Ribonuclease H-like"/>
    <property type="match status" value="1"/>
</dbReference>
<dbReference type="InterPro" id="IPR012337">
    <property type="entry name" value="RNaseH-like_sf"/>
</dbReference>
<proteinExistence type="predicted"/>
<dbReference type="KEGG" id="psw:LK03_20195"/>
<dbReference type="Gene3D" id="3.30.420.10">
    <property type="entry name" value="Ribonuclease H-like superfamily/Ribonuclease H"/>
    <property type="match status" value="1"/>
</dbReference>
<dbReference type="SUPFAM" id="SSF46689">
    <property type="entry name" value="Homeodomain-like"/>
    <property type="match status" value="1"/>
</dbReference>
<accession>A0A089WXS7</accession>
<dbReference type="InterPro" id="IPR001584">
    <property type="entry name" value="Integrase_cat-core"/>
</dbReference>
<dbReference type="PROSITE" id="PS50994">
    <property type="entry name" value="INTEGRASE"/>
    <property type="match status" value="1"/>
</dbReference>
<name>A0A089WXS7_9PSED</name>